<comment type="subcellular location">
    <subcellularLocation>
        <location evidence="9">Membrane</location>
        <topology evidence="9">Multi-pass membrane protein</topology>
    </subcellularLocation>
    <subcellularLocation>
        <location evidence="1">Mitochondrion inner membrane</location>
        <topology evidence="1">Multi-pass membrane protein</topology>
    </subcellularLocation>
</comment>
<feature type="transmembrane region" description="Helical" evidence="11">
    <location>
        <begin position="186"/>
        <end position="207"/>
    </location>
</feature>
<dbReference type="InterPro" id="IPR001708">
    <property type="entry name" value="YidC/ALB3/OXA1/COX18"/>
</dbReference>
<dbReference type="PANTHER" id="PTHR12428">
    <property type="entry name" value="OXA1"/>
    <property type="match status" value="1"/>
</dbReference>
<keyword evidence="8 11" id="KW-0472">Membrane</keyword>
<dbReference type="EMBL" id="CAJVPJ010000336">
    <property type="protein sequence ID" value="CAG8513229.1"/>
    <property type="molecule type" value="Genomic_DNA"/>
</dbReference>
<keyword evidence="14" id="KW-1185">Reference proteome</keyword>
<sequence length="432" mass="47385">MFIDTDATLQNVGRAPFFKSLQSNISVSRLQFWSTLHNESRKYSTFTKPHKTRAFICTGLLHNNVNLGRCFIINQTKSSDILAQIRCYTTPTPDSETLQSSATIGDDAPELIQLAPTTSLSLSDPPDSQILESTVSVAADPITADVIADAALKIGDLKAMGLVHSTPVGLVESLVEAIHVYSGLPWWSTIVALSVIVRVALLPLNIASARNVAKMAIIQPKIQALMEQVNEAKKQGDQATMLTKSQETAEIFRKAGVNPFKNFFIAAVQAPIMISIFLAIRDMARFPVPGFKTGGVLWIQDLTLPDPYYILPIATAVGFLAVLETAETNAAPSGQAQKLKNTFRFVALLGIPFASYLPAGCLVFFSTNSALSITQTFLLRNKAFKRALDIPEVPKYVVSPKPSPTPQKSFREQFQSLYGDSQNLQRRQRKRI</sequence>
<evidence type="ECO:0000256" key="11">
    <source>
        <dbReference type="SAM" id="Phobius"/>
    </source>
</evidence>
<keyword evidence="6 11" id="KW-1133">Transmembrane helix</keyword>
<feature type="transmembrane region" description="Helical" evidence="11">
    <location>
        <begin position="345"/>
        <end position="365"/>
    </location>
</feature>
<evidence type="ECO:0000256" key="6">
    <source>
        <dbReference type="ARBA" id="ARBA00022989"/>
    </source>
</evidence>
<evidence type="ECO:0000256" key="8">
    <source>
        <dbReference type="ARBA" id="ARBA00023136"/>
    </source>
</evidence>
<dbReference type="NCBIfam" id="TIGR03592">
    <property type="entry name" value="yidC_oxa1_cterm"/>
    <property type="match status" value="1"/>
</dbReference>
<evidence type="ECO:0000256" key="5">
    <source>
        <dbReference type="ARBA" id="ARBA00022946"/>
    </source>
</evidence>
<evidence type="ECO:0000313" key="13">
    <source>
        <dbReference type="EMBL" id="CAG8513229.1"/>
    </source>
</evidence>
<dbReference type="InterPro" id="IPR028055">
    <property type="entry name" value="YidC/Oxa/ALB_C"/>
</dbReference>
<feature type="compositionally biased region" description="Polar residues" evidence="10">
    <location>
        <begin position="412"/>
        <end position="425"/>
    </location>
</feature>
<dbReference type="Proteomes" id="UP000789572">
    <property type="component" value="Unassembled WGS sequence"/>
</dbReference>
<evidence type="ECO:0000259" key="12">
    <source>
        <dbReference type="Pfam" id="PF02096"/>
    </source>
</evidence>
<name>A0A9N8ZZX5_9GLOM</name>
<proteinExistence type="inferred from homology"/>
<evidence type="ECO:0000256" key="10">
    <source>
        <dbReference type="SAM" id="MobiDB-lite"/>
    </source>
</evidence>
<gene>
    <name evidence="13" type="ORF">POCULU_LOCUS3181</name>
</gene>
<reference evidence="13" key="1">
    <citation type="submission" date="2021-06" db="EMBL/GenBank/DDBJ databases">
        <authorList>
            <person name="Kallberg Y."/>
            <person name="Tangrot J."/>
            <person name="Rosling A."/>
        </authorList>
    </citation>
    <scope>NUCLEOTIDE SEQUENCE</scope>
    <source>
        <strain evidence="13">IA702</strain>
    </source>
</reference>
<evidence type="ECO:0000256" key="2">
    <source>
        <dbReference type="ARBA" id="ARBA00009877"/>
    </source>
</evidence>
<evidence type="ECO:0000256" key="4">
    <source>
        <dbReference type="ARBA" id="ARBA00022792"/>
    </source>
</evidence>
<comment type="caution">
    <text evidence="13">The sequence shown here is derived from an EMBL/GenBank/DDBJ whole genome shotgun (WGS) entry which is preliminary data.</text>
</comment>
<dbReference type="GO" id="GO:0032977">
    <property type="term" value="F:membrane insertase activity"/>
    <property type="evidence" value="ECO:0007669"/>
    <property type="project" value="InterPro"/>
</dbReference>
<keyword evidence="5" id="KW-0809">Transit peptide</keyword>
<feature type="domain" description="Membrane insertase YidC/Oxa/ALB C-terminal" evidence="12">
    <location>
        <begin position="186"/>
        <end position="380"/>
    </location>
</feature>
<feature type="region of interest" description="Disordered" evidence="10">
    <location>
        <begin position="398"/>
        <end position="432"/>
    </location>
</feature>
<keyword evidence="4" id="KW-0999">Mitochondrion inner membrane</keyword>
<dbReference type="CDD" id="cd20069">
    <property type="entry name" value="5TM_Oxa1-like"/>
    <property type="match status" value="1"/>
</dbReference>
<evidence type="ECO:0000256" key="1">
    <source>
        <dbReference type="ARBA" id="ARBA00004448"/>
    </source>
</evidence>
<dbReference type="OrthoDB" id="2148490at2759"/>
<feature type="transmembrane region" description="Helical" evidence="11">
    <location>
        <begin position="263"/>
        <end position="280"/>
    </location>
</feature>
<comment type="similarity">
    <text evidence="2 9">Belongs to the OXA1/ALB3/YidC family.</text>
</comment>
<feature type="transmembrane region" description="Helical" evidence="11">
    <location>
        <begin position="307"/>
        <end position="324"/>
    </location>
</feature>
<protein>
    <submittedName>
        <fullName evidence="13">4502_t:CDS:1</fullName>
    </submittedName>
</protein>
<dbReference type="Pfam" id="PF02096">
    <property type="entry name" value="60KD_IMP"/>
    <property type="match status" value="1"/>
</dbReference>
<dbReference type="PANTHER" id="PTHR12428:SF66">
    <property type="entry name" value="MITOCHONDRIAL INNER MEMBRANE PROTEIN OXA1L"/>
    <property type="match status" value="1"/>
</dbReference>
<keyword evidence="3 9" id="KW-0812">Transmembrane</keyword>
<keyword evidence="7" id="KW-0496">Mitochondrion</keyword>
<dbReference type="GO" id="GO:0032979">
    <property type="term" value="P:protein insertion into mitochondrial inner membrane from matrix"/>
    <property type="evidence" value="ECO:0007669"/>
    <property type="project" value="TreeGrafter"/>
</dbReference>
<dbReference type="AlphaFoldDB" id="A0A9N8ZZX5"/>
<evidence type="ECO:0000313" key="14">
    <source>
        <dbReference type="Proteomes" id="UP000789572"/>
    </source>
</evidence>
<evidence type="ECO:0000256" key="9">
    <source>
        <dbReference type="RuleBase" id="RU003945"/>
    </source>
</evidence>
<dbReference type="GO" id="GO:0005743">
    <property type="term" value="C:mitochondrial inner membrane"/>
    <property type="evidence" value="ECO:0007669"/>
    <property type="project" value="UniProtKB-SubCell"/>
</dbReference>
<organism evidence="13 14">
    <name type="scientific">Paraglomus occultum</name>
    <dbReference type="NCBI Taxonomy" id="144539"/>
    <lineage>
        <taxon>Eukaryota</taxon>
        <taxon>Fungi</taxon>
        <taxon>Fungi incertae sedis</taxon>
        <taxon>Mucoromycota</taxon>
        <taxon>Glomeromycotina</taxon>
        <taxon>Glomeromycetes</taxon>
        <taxon>Paraglomerales</taxon>
        <taxon>Paraglomeraceae</taxon>
        <taxon>Paraglomus</taxon>
    </lineage>
</organism>
<evidence type="ECO:0000256" key="3">
    <source>
        <dbReference type="ARBA" id="ARBA00022692"/>
    </source>
</evidence>
<accession>A0A9N8ZZX5</accession>
<evidence type="ECO:0000256" key="7">
    <source>
        <dbReference type="ARBA" id="ARBA00023128"/>
    </source>
</evidence>